<keyword evidence="3" id="KW-1185">Reference proteome</keyword>
<proteinExistence type="predicted"/>
<evidence type="ECO:0000259" key="1">
    <source>
        <dbReference type="Pfam" id="PF13936"/>
    </source>
</evidence>
<feature type="domain" description="Transposase IS30-like HTH" evidence="1">
    <location>
        <begin position="15"/>
        <end position="52"/>
    </location>
</feature>
<dbReference type="Gene3D" id="1.10.10.60">
    <property type="entry name" value="Homeodomain-like"/>
    <property type="match status" value="1"/>
</dbReference>
<comment type="caution">
    <text evidence="2">The sequence shown here is derived from an EMBL/GenBank/DDBJ whole genome shotgun (WGS) entry which is preliminary data.</text>
</comment>
<dbReference type="EMBL" id="VAWA01000001">
    <property type="protein sequence ID" value="TLP79878.1"/>
    <property type="molecule type" value="Genomic_DNA"/>
</dbReference>
<dbReference type="Proteomes" id="UP000306544">
    <property type="component" value="Unassembled WGS sequence"/>
</dbReference>
<dbReference type="AlphaFoldDB" id="A0A5R9AM31"/>
<dbReference type="OrthoDB" id="9803231at2"/>
<dbReference type="Pfam" id="PF13936">
    <property type="entry name" value="HTH_38"/>
    <property type="match status" value="1"/>
</dbReference>
<reference evidence="2 3" key="1">
    <citation type="submission" date="2019-05" db="EMBL/GenBank/DDBJ databases">
        <title>Nesterenkonia sp. GY239, isolated from the Southern Atlantic Ocean.</title>
        <authorList>
            <person name="Zhang G."/>
        </authorList>
    </citation>
    <scope>NUCLEOTIDE SEQUENCE [LARGE SCALE GENOMIC DNA]</scope>
    <source>
        <strain evidence="2 3">GY239</strain>
    </source>
</reference>
<dbReference type="InterPro" id="IPR025246">
    <property type="entry name" value="IS30-like_HTH"/>
</dbReference>
<accession>A0A5R9AM31</accession>
<gene>
    <name evidence="2" type="ORF">FEF27_00360</name>
</gene>
<evidence type="ECO:0000313" key="3">
    <source>
        <dbReference type="Proteomes" id="UP000306544"/>
    </source>
</evidence>
<evidence type="ECO:0000313" key="2">
    <source>
        <dbReference type="EMBL" id="TLP79878.1"/>
    </source>
</evidence>
<organism evidence="2 3">
    <name type="scientific">Nesterenkonia sphaerica</name>
    <dbReference type="NCBI Taxonomy" id="1804988"/>
    <lineage>
        <taxon>Bacteria</taxon>
        <taxon>Bacillati</taxon>
        <taxon>Actinomycetota</taxon>
        <taxon>Actinomycetes</taxon>
        <taxon>Micrococcales</taxon>
        <taxon>Micrococcaceae</taxon>
        <taxon>Nesterenkonia</taxon>
    </lineage>
</organism>
<protein>
    <submittedName>
        <fullName evidence="2">Helix-turn-helix domain-containing protein</fullName>
    </submittedName>
</protein>
<sequence length="70" mass="7995">MAPLQRLKIRRISARVLSPEERIQLADLHQLGASIRTIATEVSRSPSTISRESCRTLRMDGTHRSFEAHR</sequence>
<name>A0A5R9AM31_9MICC</name>
<dbReference type="RefSeq" id="WP_138168842.1">
    <property type="nucleotide sequence ID" value="NZ_VAWA01000001.1"/>
</dbReference>